<keyword evidence="2" id="KW-1185">Reference proteome</keyword>
<dbReference type="AlphaFoldDB" id="A0A024GRU8"/>
<gene>
    <name evidence="1" type="ORF">BN9_103440</name>
</gene>
<dbReference type="Proteomes" id="UP000053237">
    <property type="component" value="Unassembled WGS sequence"/>
</dbReference>
<sequence length="68" mass="7390">MLTLSLPPDASAESLPVDLASIPNCPTALPVTILTRHFDGNALMHFHAALSMSIDEEPVSSIYIEIWK</sequence>
<proteinExistence type="predicted"/>
<reference evidence="1 2" key="1">
    <citation type="submission" date="2012-05" db="EMBL/GenBank/DDBJ databases">
        <title>Recombination and specialization in a pathogen metapopulation.</title>
        <authorList>
            <person name="Gardiner A."/>
            <person name="Kemen E."/>
            <person name="Schultz-Larsen T."/>
            <person name="MacLean D."/>
            <person name="Van Oosterhout C."/>
            <person name="Jones J.D.G."/>
        </authorList>
    </citation>
    <scope>NUCLEOTIDE SEQUENCE [LARGE SCALE GENOMIC DNA]</scope>
    <source>
        <strain evidence="1 2">Ac Nc2</strain>
    </source>
</reference>
<organism evidence="1 2">
    <name type="scientific">Albugo candida</name>
    <dbReference type="NCBI Taxonomy" id="65357"/>
    <lineage>
        <taxon>Eukaryota</taxon>
        <taxon>Sar</taxon>
        <taxon>Stramenopiles</taxon>
        <taxon>Oomycota</taxon>
        <taxon>Peronosporomycetes</taxon>
        <taxon>Albuginales</taxon>
        <taxon>Albuginaceae</taxon>
        <taxon>Albugo</taxon>
    </lineage>
</organism>
<protein>
    <submittedName>
        <fullName evidence="1">Uncharacterized protein</fullName>
    </submittedName>
</protein>
<dbReference type="EMBL" id="CAIX01000272">
    <property type="protein sequence ID" value="CCI49090.1"/>
    <property type="molecule type" value="Genomic_DNA"/>
</dbReference>
<dbReference type="InParanoid" id="A0A024GRU8"/>
<evidence type="ECO:0000313" key="2">
    <source>
        <dbReference type="Proteomes" id="UP000053237"/>
    </source>
</evidence>
<name>A0A024GRU8_9STRA</name>
<comment type="caution">
    <text evidence="1">The sequence shown here is derived from an EMBL/GenBank/DDBJ whole genome shotgun (WGS) entry which is preliminary data.</text>
</comment>
<accession>A0A024GRU8</accession>
<evidence type="ECO:0000313" key="1">
    <source>
        <dbReference type="EMBL" id="CCI49090.1"/>
    </source>
</evidence>